<evidence type="ECO:0000256" key="1">
    <source>
        <dbReference type="SAM" id="SignalP"/>
    </source>
</evidence>
<gene>
    <name evidence="3" type="ORF">PTTT1_LOCUS48844</name>
</gene>
<dbReference type="PROSITE" id="PS50280">
    <property type="entry name" value="SET"/>
    <property type="match status" value="1"/>
</dbReference>
<protein>
    <recommendedName>
        <fullName evidence="2">SET domain-containing protein</fullName>
    </recommendedName>
</protein>
<dbReference type="Gene3D" id="2.170.270.10">
    <property type="entry name" value="SET domain"/>
    <property type="match status" value="1"/>
</dbReference>
<organism evidence="3">
    <name type="scientific">Phaeodactylum tricornutum</name>
    <name type="common">Diatom</name>
    <dbReference type="NCBI Taxonomy" id="2850"/>
    <lineage>
        <taxon>Eukaryota</taxon>
        <taxon>Sar</taxon>
        <taxon>Stramenopiles</taxon>
        <taxon>Ochrophyta</taxon>
        <taxon>Bacillariophyta</taxon>
        <taxon>Bacillariophyceae</taxon>
        <taxon>Bacillariophycidae</taxon>
        <taxon>Naviculales</taxon>
        <taxon>Phaeodactylaceae</taxon>
        <taxon>Phaeodactylum</taxon>
    </lineage>
</organism>
<dbReference type="AlphaFoldDB" id="A0A8J9SER2"/>
<dbReference type="InterPro" id="IPR001214">
    <property type="entry name" value="SET_dom"/>
</dbReference>
<reference evidence="3" key="1">
    <citation type="submission" date="2022-02" db="EMBL/GenBank/DDBJ databases">
        <authorList>
            <person name="Giguere J D."/>
        </authorList>
    </citation>
    <scope>NUCLEOTIDE SEQUENCE</scope>
    <source>
        <strain evidence="3">CCAP 1055/1</strain>
    </source>
</reference>
<dbReference type="PROSITE" id="PS51257">
    <property type="entry name" value="PROKAR_LIPOPROTEIN"/>
    <property type="match status" value="1"/>
</dbReference>
<feature type="chain" id="PRO_5035469459" description="SET domain-containing protein" evidence="1">
    <location>
        <begin position="21"/>
        <end position="628"/>
    </location>
</feature>
<evidence type="ECO:0000313" key="3">
    <source>
        <dbReference type="EMBL" id="CAG9292258.1"/>
    </source>
</evidence>
<feature type="domain" description="SET" evidence="2">
    <location>
        <begin position="302"/>
        <end position="452"/>
    </location>
</feature>
<keyword evidence="1" id="KW-0732">Signal</keyword>
<proteinExistence type="predicted"/>
<dbReference type="Pfam" id="PF00856">
    <property type="entry name" value="SET"/>
    <property type="match status" value="1"/>
</dbReference>
<dbReference type="EMBL" id="OU594947">
    <property type="protein sequence ID" value="CAG9292258.1"/>
    <property type="molecule type" value="Genomic_DNA"/>
</dbReference>
<dbReference type="Proteomes" id="UP000836788">
    <property type="component" value="Chromosome 6"/>
</dbReference>
<dbReference type="SUPFAM" id="SSF82199">
    <property type="entry name" value="SET domain"/>
    <property type="match status" value="1"/>
</dbReference>
<feature type="signal peptide" evidence="1">
    <location>
        <begin position="1"/>
        <end position="20"/>
    </location>
</feature>
<evidence type="ECO:0000259" key="2">
    <source>
        <dbReference type="PROSITE" id="PS50280"/>
    </source>
</evidence>
<name>A0A8J9SER2_PHATR</name>
<accession>A0A8J9SER2</accession>
<dbReference type="InterPro" id="IPR046341">
    <property type="entry name" value="SET_dom_sf"/>
</dbReference>
<sequence>MKNTWSSLLFISLLSCSVDGESKSGLIEKQILTKESKPLECGLYLAPSTIPGAGLGLFVGHRAWEEGTKAGYGDICIPIVNPHLHRNYSKPFFHPLGDYTWSHIDVGMTLEAYPALHLEAFCPGIDALVNSHQFVLNLGSPNKSHVAQYLPAGIFRTSPNAGAVSPYRNSTTRVSRRIPPGGELFKSYGPTWFPSRAKALGDSFAFPEDFRRGQALLNSMAPLVDRISSTVSVSPLFTDLFDIVQAATGTFQSRILKTLPREPQHAHDAGDDESGLLRFHEDMSRHSLEYLSSYGQCVDHVRPVPLSPKHPEAGQGAVAARDLPQGTIVSTSPLHVFPDLDYFNMYVLKQNDKGTWERESDHVHTKQLLLNYCFGHPNTTMTLCPYGPGVNYINHDRNPNVRIRWSLNPWHNATAVAERTVENSFDFQLKLAFDYVALRNISEGEEILLDYGDAWETAWKEHKRTYQPIDGKIIQPDYVYNHQLHIPLRTRSEQEFDPYPEHLHTRCHVALLQPTYRQSQYNWLETPESPLLVNYGLPCHVLQRYASEMDPREYAYTVELDLEILSDEHKADLSIPKNDLVLERHQVPRRGVAQFTRPNLSDMHLSNTFRHSIGLPDSVLPLQWKNAI</sequence>